<evidence type="ECO:0000313" key="8">
    <source>
        <dbReference type="EMBL" id="MBW2937221.1"/>
    </source>
</evidence>
<dbReference type="RefSeq" id="WP_219051456.1">
    <property type="nucleotide sequence ID" value="NZ_JAHWDP010000001.1"/>
</dbReference>
<dbReference type="PROSITE" id="PS00389">
    <property type="entry name" value="ATPASE_DELTA"/>
    <property type="match status" value="1"/>
</dbReference>
<keyword evidence="9" id="KW-1185">Reference proteome</keyword>
<gene>
    <name evidence="7 8" type="primary">atpH</name>
    <name evidence="8" type="ORF">KXJ69_03835</name>
</gene>
<reference evidence="8" key="1">
    <citation type="submission" date="2021-07" db="EMBL/GenBank/DDBJ databases">
        <title>Aureisphaera sp. CAU 1614 isolated from sea sediment.</title>
        <authorList>
            <person name="Kim W."/>
        </authorList>
    </citation>
    <scope>NUCLEOTIDE SEQUENCE</scope>
    <source>
        <strain evidence="8">CAU 1614</strain>
    </source>
</reference>
<evidence type="ECO:0000256" key="4">
    <source>
        <dbReference type="ARBA" id="ARBA00023065"/>
    </source>
</evidence>
<evidence type="ECO:0000256" key="2">
    <source>
        <dbReference type="ARBA" id="ARBA00022448"/>
    </source>
</evidence>
<dbReference type="Proteomes" id="UP001138686">
    <property type="component" value="Unassembled WGS sequence"/>
</dbReference>
<dbReference type="InterPro" id="IPR020781">
    <property type="entry name" value="ATPase_OSCP/d_CS"/>
</dbReference>
<keyword evidence="4 7" id="KW-0406">Ion transport</keyword>
<proteinExistence type="inferred from homology"/>
<comment type="subcellular location">
    <subcellularLocation>
        <location evidence="7">Cell membrane</location>
        <topology evidence="7">Peripheral membrane protein</topology>
    </subcellularLocation>
    <subcellularLocation>
        <location evidence="1">Membrane</location>
    </subcellularLocation>
</comment>
<comment type="function">
    <text evidence="7">This protein is part of the stalk that links CF(0) to CF(1). It either transmits conformational changes from CF(0) to CF(1) or is implicated in proton conduction.</text>
</comment>
<keyword evidence="7" id="KW-0139">CF(1)</keyword>
<dbReference type="AlphaFoldDB" id="A0A9X1FMJ2"/>
<keyword evidence="3 7" id="KW-0375">Hydrogen ion transport</keyword>
<dbReference type="InterPro" id="IPR000711">
    <property type="entry name" value="ATPase_OSCP/dsu"/>
</dbReference>
<accession>A0A9X1FMJ2</accession>
<comment type="function">
    <text evidence="7">F(1)F(0) ATP synthase produces ATP from ADP in the presence of a proton or sodium gradient. F-type ATPases consist of two structural domains, F(1) containing the extramembraneous catalytic core and F(0) containing the membrane proton channel, linked together by a central stalk and a peripheral stalk. During catalysis, ATP synthesis in the catalytic domain of F(1) is coupled via a rotary mechanism of the central stalk subunits to proton translocation.</text>
</comment>
<keyword evidence="6 7" id="KW-0066">ATP synthesis</keyword>
<keyword evidence="5 7" id="KW-0472">Membrane</keyword>
<comment type="similarity">
    <text evidence="7">Belongs to the ATPase delta chain family.</text>
</comment>
<evidence type="ECO:0000313" key="9">
    <source>
        <dbReference type="Proteomes" id="UP001138686"/>
    </source>
</evidence>
<dbReference type="GO" id="GO:0046933">
    <property type="term" value="F:proton-transporting ATP synthase activity, rotational mechanism"/>
    <property type="evidence" value="ECO:0007669"/>
    <property type="project" value="UniProtKB-UniRule"/>
</dbReference>
<dbReference type="NCBIfam" id="TIGR01145">
    <property type="entry name" value="ATP_synt_delta"/>
    <property type="match status" value="1"/>
</dbReference>
<dbReference type="Pfam" id="PF00213">
    <property type="entry name" value="OSCP"/>
    <property type="match status" value="1"/>
</dbReference>
<dbReference type="GO" id="GO:0005886">
    <property type="term" value="C:plasma membrane"/>
    <property type="evidence" value="ECO:0007669"/>
    <property type="project" value="UniProtKB-SubCell"/>
</dbReference>
<dbReference type="PANTHER" id="PTHR11910">
    <property type="entry name" value="ATP SYNTHASE DELTA CHAIN"/>
    <property type="match status" value="1"/>
</dbReference>
<sequence>MSGSKSGIRYAKAVLQQATEAGNAKEVFADMQDISTTLADSKELRVVLQSPVIKGEDKKEALLKIFNSQSKATHSLIEVLISNHRINQLGNVANAYTALYNDAKGVKSAKVTTAVPLSEALEKQVLAKVEELTGSKSVTLENEIDESIIGGFILRVGDLQYNASIANQLGNLKREFSKSL</sequence>
<comment type="caution">
    <text evidence="8">The sequence shown here is derived from an EMBL/GenBank/DDBJ whole genome shotgun (WGS) entry which is preliminary data.</text>
</comment>
<dbReference type="EMBL" id="JAHWDP010000001">
    <property type="protein sequence ID" value="MBW2937221.1"/>
    <property type="molecule type" value="Genomic_DNA"/>
</dbReference>
<keyword evidence="2 7" id="KW-0813">Transport</keyword>
<evidence type="ECO:0000256" key="6">
    <source>
        <dbReference type="ARBA" id="ARBA00023310"/>
    </source>
</evidence>
<dbReference type="GO" id="GO:0045259">
    <property type="term" value="C:proton-transporting ATP synthase complex"/>
    <property type="evidence" value="ECO:0007669"/>
    <property type="project" value="UniProtKB-KW"/>
</dbReference>
<protein>
    <recommendedName>
        <fullName evidence="7">ATP synthase subunit delta</fullName>
    </recommendedName>
    <alternativeName>
        <fullName evidence="7">ATP synthase F(1) sector subunit delta</fullName>
    </alternativeName>
    <alternativeName>
        <fullName evidence="7">F-type ATPase subunit delta</fullName>
        <shortName evidence="7">F-ATPase subunit delta</shortName>
    </alternativeName>
</protein>
<dbReference type="HAMAP" id="MF_01416">
    <property type="entry name" value="ATP_synth_delta_bact"/>
    <property type="match status" value="1"/>
</dbReference>
<organism evidence="8 9">
    <name type="scientific">Halomarinibacterium sedimenti</name>
    <dbReference type="NCBI Taxonomy" id="2857106"/>
    <lineage>
        <taxon>Bacteria</taxon>
        <taxon>Pseudomonadati</taxon>
        <taxon>Bacteroidota</taxon>
        <taxon>Flavobacteriia</taxon>
        <taxon>Flavobacteriales</taxon>
        <taxon>Flavobacteriaceae</taxon>
        <taxon>Halomarinibacterium</taxon>
    </lineage>
</organism>
<keyword evidence="7" id="KW-1003">Cell membrane</keyword>
<evidence type="ECO:0000256" key="5">
    <source>
        <dbReference type="ARBA" id="ARBA00023136"/>
    </source>
</evidence>
<evidence type="ECO:0000256" key="1">
    <source>
        <dbReference type="ARBA" id="ARBA00004370"/>
    </source>
</evidence>
<evidence type="ECO:0000256" key="3">
    <source>
        <dbReference type="ARBA" id="ARBA00022781"/>
    </source>
</evidence>
<name>A0A9X1FMJ2_9FLAO</name>
<evidence type="ECO:0000256" key="7">
    <source>
        <dbReference type="HAMAP-Rule" id="MF_01416"/>
    </source>
</evidence>